<proteinExistence type="predicted"/>
<name>A0A1H0YRM6_9LACT</name>
<sequence length="139" mass="15228">MKLIKLALIGVTALSLVACGETARQESDSSAAKSTSLVESQVNETLSIDIVLEEDEKEVDTATKKLEVSEGTTVLEALKKEYEVVEEGGFITSIEGMKQDEKAGKYWMYEVNNTNPTVGAAEYELQDGDQVKWFLNASQ</sequence>
<gene>
    <name evidence="3" type="ORF">SAMN04487752_1117</name>
</gene>
<organism evidence="3 4">
    <name type="scientific">Carnobacterium viridans</name>
    <dbReference type="NCBI Taxonomy" id="174587"/>
    <lineage>
        <taxon>Bacteria</taxon>
        <taxon>Bacillati</taxon>
        <taxon>Bacillota</taxon>
        <taxon>Bacilli</taxon>
        <taxon>Lactobacillales</taxon>
        <taxon>Carnobacteriaceae</taxon>
        <taxon>Carnobacterium</taxon>
    </lineage>
</organism>
<evidence type="ECO:0000313" key="4">
    <source>
        <dbReference type="Proteomes" id="UP000199481"/>
    </source>
</evidence>
<protein>
    <recommendedName>
        <fullName evidence="2">Transcobalamin-like C-terminal domain-containing protein</fullName>
    </recommendedName>
</protein>
<reference evidence="4" key="1">
    <citation type="submission" date="2016-10" db="EMBL/GenBank/DDBJ databases">
        <authorList>
            <person name="Varghese N."/>
            <person name="Submissions S."/>
        </authorList>
    </citation>
    <scope>NUCLEOTIDE SEQUENCE [LARGE SCALE GENOMIC DNA]</scope>
    <source>
        <strain evidence="4">MPL-11</strain>
    </source>
</reference>
<dbReference type="InterPro" id="IPR027954">
    <property type="entry name" value="Transcobalamin-like_C"/>
</dbReference>
<evidence type="ECO:0000259" key="2">
    <source>
        <dbReference type="Pfam" id="PF14478"/>
    </source>
</evidence>
<dbReference type="Pfam" id="PF14478">
    <property type="entry name" value="DUF4430"/>
    <property type="match status" value="1"/>
</dbReference>
<dbReference type="AlphaFoldDB" id="A0A1H0YRM6"/>
<dbReference type="OrthoDB" id="2870483at2"/>
<keyword evidence="1" id="KW-0732">Signal</keyword>
<dbReference type="Proteomes" id="UP000199481">
    <property type="component" value="Unassembled WGS sequence"/>
</dbReference>
<evidence type="ECO:0000256" key="1">
    <source>
        <dbReference type="SAM" id="SignalP"/>
    </source>
</evidence>
<feature type="chain" id="PRO_5039053652" description="Transcobalamin-like C-terminal domain-containing protein" evidence="1">
    <location>
        <begin position="21"/>
        <end position="139"/>
    </location>
</feature>
<dbReference type="EMBL" id="FNJW01000008">
    <property type="protein sequence ID" value="SDQ17882.1"/>
    <property type="molecule type" value="Genomic_DNA"/>
</dbReference>
<accession>A0A1H0YRM6</accession>
<dbReference type="Gene3D" id="2.170.130.30">
    <property type="match status" value="1"/>
</dbReference>
<dbReference type="RefSeq" id="WP_035023884.1">
    <property type="nucleotide sequence ID" value="NZ_CP084916.1"/>
</dbReference>
<keyword evidence="4" id="KW-1185">Reference proteome</keyword>
<evidence type="ECO:0000313" key="3">
    <source>
        <dbReference type="EMBL" id="SDQ17882.1"/>
    </source>
</evidence>
<feature type="domain" description="Transcobalamin-like C-terminal" evidence="2">
    <location>
        <begin position="71"/>
        <end position="135"/>
    </location>
</feature>
<dbReference type="PROSITE" id="PS51257">
    <property type="entry name" value="PROKAR_LIPOPROTEIN"/>
    <property type="match status" value="1"/>
</dbReference>
<feature type="signal peptide" evidence="1">
    <location>
        <begin position="1"/>
        <end position="20"/>
    </location>
</feature>